<sequence>MCNRAILLGISTGYIKGQALALRHLAWIEFLSGEHSKAQLYAQQSERLARAAEDLYGEAGAARQEALFWKEVGHYKQSLWLCIQARDLLALCGISASEANLAIMNTQAEVHTCKSEYSKAQDIYTSMLQNVSVNQNAYWHAVALLNIAGVGLLVGVRKDFSQKDIECAQSIFNTSGLKSWVTACDPLLAALCVRENFDSKADV</sequence>
<evidence type="ECO:0000313" key="2">
    <source>
        <dbReference type="EMBL" id="KAJ7362821.1"/>
    </source>
</evidence>
<dbReference type="SUPFAM" id="SSF48452">
    <property type="entry name" value="TPR-like"/>
    <property type="match status" value="1"/>
</dbReference>
<protein>
    <submittedName>
        <fullName evidence="2">Uncharacterized protein</fullName>
    </submittedName>
</protein>
<name>A0AAD7AM52_9AGAR</name>
<dbReference type="EMBL" id="JARIHO010000004">
    <property type="protein sequence ID" value="KAJ7362821.1"/>
    <property type="molecule type" value="Genomic_DNA"/>
</dbReference>
<gene>
    <name evidence="2" type="ORF">DFH08DRAFT_799844</name>
</gene>
<accession>A0AAD7AM52</accession>
<dbReference type="AlphaFoldDB" id="A0AAD7AM52"/>
<keyword evidence="1" id="KW-0812">Transmembrane</keyword>
<keyword evidence="1" id="KW-0472">Membrane</keyword>
<organism evidence="2 3">
    <name type="scientific">Mycena albidolilacea</name>
    <dbReference type="NCBI Taxonomy" id="1033008"/>
    <lineage>
        <taxon>Eukaryota</taxon>
        <taxon>Fungi</taxon>
        <taxon>Dikarya</taxon>
        <taxon>Basidiomycota</taxon>
        <taxon>Agaricomycotina</taxon>
        <taxon>Agaricomycetes</taxon>
        <taxon>Agaricomycetidae</taxon>
        <taxon>Agaricales</taxon>
        <taxon>Marasmiineae</taxon>
        <taxon>Mycenaceae</taxon>
        <taxon>Mycena</taxon>
    </lineage>
</organism>
<keyword evidence="3" id="KW-1185">Reference proteome</keyword>
<dbReference type="Proteomes" id="UP001218218">
    <property type="component" value="Unassembled WGS sequence"/>
</dbReference>
<evidence type="ECO:0000313" key="3">
    <source>
        <dbReference type="Proteomes" id="UP001218218"/>
    </source>
</evidence>
<keyword evidence="1" id="KW-1133">Transmembrane helix</keyword>
<dbReference type="Gene3D" id="1.25.40.10">
    <property type="entry name" value="Tetratricopeptide repeat domain"/>
    <property type="match status" value="1"/>
</dbReference>
<dbReference type="InterPro" id="IPR011990">
    <property type="entry name" value="TPR-like_helical_dom_sf"/>
</dbReference>
<comment type="caution">
    <text evidence="2">The sequence shown here is derived from an EMBL/GenBank/DDBJ whole genome shotgun (WGS) entry which is preliminary data.</text>
</comment>
<proteinExistence type="predicted"/>
<feature type="transmembrane region" description="Helical" evidence="1">
    <location>
        <begin position="137"/>
        <end position="156"/>
    </location>
</feature>
<evidence type="ECO:0000256" key="1">
    <source>
        <dbReference type="SAM" id="Phobius"/>
    </source>
</evidence>
<reference evidence="2" key="1">
    <citation type="submission" date="2023-03" db="EMBL/GenBank/DDBJ databases">
        <title>Massive genome expansion in bonnet fungi (Mycena s.s.) driven by repeated elements and novel gene families across ecological guilds.</title>
        <authorList>
            <consortium name="Lawrence Berkeley National Laboratory"/>
            <person name="Harder C.B."/>
            <person name="Miyauchi S."/>
            <person name="Viragh M."/>
            <person name="Kuo A."/>
            <person name="Thoen E."/>
            <person name="Andreopoulos B."/>
            <person name="Lu D."/>
            <person name="Skrede I."/>
            <person name="Drula E."/>
            <person name="Henrissat B."/>
            <person name="Morin E."/>
            <person name="Kohler A."/>
            <person name="Barry K."/>
            <person name="LaButti K."/>
            <person name="Morin E."/>
            <person name="Salamov A."/>
            <person name="Lipzen A."/>
            <person name="Mereny Z."/>
            <person name="Hegedus B."/>
            <person name="Baldrian P."/>
            <person name="Stursova M."/>
            <person name="Weitz H."/>
            <person name="Taylor A."/>
            <person name="Grigoriev I.V."/>
            <person name="Nagy L.G."/>
            <person name="Martin F."/>
            <person name="Kauserud H."/>
        </authorList>
    </citation>
    <scope>NUCLEOTIDE SEQUENCE</scope>
    <source>
        <strain evidence="2">CBHHK002</strain>
    </source>
</reference>